<proteinExistence type="inferred from homology"/>
<dbReference type="RefSeq" id="WP_084873787.1">
    <property type="nucleotide sequence ID" value="NZ_JAGGMY010000001.1"/>
</dbReference>
<keyword evidence="5" id="KW-1185">Reference proteome</keyword>
<dbReference type="Pfam" id="PF03589">
    <property type="entry name" value="Antiterm"/>
    <property type="match status" value="2"/>
</dbReference>
<dbReference type="STRING" id="55209.HA50_07145"/>
<evidence type="ECO:0000313" key="4">
    <source>
        <dbReference type="EMBL" id="ORM93132.1"/>
    </source>
</evidence>
<dbReference type="GO" id="GO:0003677">
    <property type="term" value="F:DNA binding"/>
    <property type="evidence" value="ECO:0007669"/>
    <property type="project" value="UniProtKB-KW"/>
</dbReference>
<dbReference type="OrthoDB" id="6572202at2"/>
<protein>
    <recommendedName>
        <fullName evidence="6">Antitermination protein</fullName>
    </recommendedName>
</protein>
<name>A0A1X1ET14_PANCY</name>
<accession>A0A1X1ET14</accession>
<evidence type="ECO:0000256" key="2">
    <source>
        <dbReference type="ARBA" id="ARBA00023125"/>
    </source>
</evidence>
<evidence type="ECO:0000313" key="5">
    <source>
        <dbReference type="Proteomes" id="UP000193749"/>
    </source>
</evidence>
<evidence type="ECO:0008006" key="6">
    <source>
        <dbReference type="Google" id="ProtNLM"/>
    </source>
</evidence>
<organism evidence="4 5">
    <name type="scientific">Pantoea cypripedii</name>
    <name type="common">Pectobacterium cypripedii</name>
    <name type="synonym">Erwinia cypripedii</name>
    <dbReference type="NCBI Taxonomy" id="55209"/>
    <lineage>
        <taxon>Bacteria</taxon>
        <taxon>Pseudomonadati</taxon>
        <taxon>Pseudomonadota</taxon>
        <taxon>Gammaproteobacteria</taxon>
        <taxon>Enterobacterales</taxon>
        <taxon>Erwiniaceae</taxon>
        <taxon>Pantoea</taxon>
    </lineage>
</organism>
<reference evidence="4 5" key="1">
    <citation type="journal article" date="2017" name="Antonie Van Leeuwenhoek">
        <title>Phylogenomic resolution of the bacterial genus Pantoea and its relationship with Erwinia and Tatumella.</title>
        <authorList>
            <person name="Palmer M."/>
            <person name="Steenkamp E.T."/>
            <person name="Coetzee M.P."/>
            <person name="Chan W.Y."/>
            <person name="van Zyl E."/>
            <person name="De Maayer P."/>
            <person name="Coutinho T.A."/>
            <person name="Blom J."/>
            <person name="Smits T.H."/>
            <person name="Duffy B."/>
            <person name="Venter S.N."/>
        </authorList>
    </citation>
    <scope>NUCLEOTIDE SEQUENCE [LARGE SCALE GENOMIC DNA]</scope>
    <source>
        <strain evidence="4 5">LMG 2657</strain>
    </source>
</reference>
<evidence type="ECO:0000256" key="1">
    <source>
        <dbReference type="ARBA" id="ARBA00023015"/>
    </source>
</evidence>
<dbReference type="AlphaFoldDB" id="A0A1X1ET14"/>
<dbReference type="Gene3D" id="1.10.274.110">
    <property type="match status" value="2"/>
</dbReference>
<dbReference type="GO" id="GO:0006355">
    <property type="term" value="P:regulation of DNA-templated transcription"/>
    <property type="evidence" value="ECO:0007669"/>
    <property type="project" value="InterPro"/>
</dbReference>
<sequence length="260" mass="28440">MNLESALKHFAPKGMNISDSSRATASEALTGTDVMGALGMCQAKSPLGFSAVLAKAGISEEDKERAIQHLLAYARENTPRLIVKGAGNNLGKCLAILCRLAFEEYTRSAATTHTCPDCQGRGVINGIANVLVHPGCGEKTPAKYRIEPTETQCVTCHGKGKMSARCRCNGSGRVRDIEQSRIRGCIVEKDCERCSGVGFRRSPASRAFKVISHQLKDLHIRTWTRNWKPFLDELVTKLESEENHADLVFKKATRSSSFAE</sequence>
<keyword evidence="2" id="KW-0238">DNA-binding</keyword>
<dbReference type="Proteomes" id="UP000193749">
    <property type="component" value="Unassembled WGS sequence"/>
</dbReference>
<comment type="caution">
    <text evidence="4">The sequence shown here is derived from an EMBL/GenBank/DDBJ whole genome shotgun (WGS) entry which is preliminary data.</text>
</comment>
<dbReference type="InterPro" id="IPR038500">
    <property type="entry name" value="Antitermination_sf"/>
</dbReference>
<dbReference type="EMBL" id="MLJI01000001">
    <property type="protein sequence ID" value="ORM93132.1"/>
    <property type="molecule type" value="Genomic_DNA"/>
</dbReference>
<keyword evidence="1" id="KW-0805">Transcription regulation</keyword>
<evidence type="ECO:0000256" key="3">
    <source>
        <dbReference type="ARBA" id="ARBA00023163"/>
    </source>
</evidence>
<dbReference type="HAMAP" id="MF_04158">
    <property type="entry name" value="Antitermination_lambda"/>
    <property type="match status" value="1"/>
</dbReference>
<keyword evidence="3" id="KW-0804">Transcription</keyword>
<dbReference type="InterPro" id="IPR003222">
    <property type="entry name" value="Antitermntn"/>
</dbReference>
<gene>
    <name evidence="4" type="ORF">HA50_07145</name>
</gene>